<feature type="compositionally biased region" description="Acidic residues" evidence="11">
    <location>
        <begin position="194"/>
        <end position="203"/>
    </location>
</feature>
<dbReference type="CDD" id="cd01887">
    <property type="entry name" value="IF2_eIF5B"/>
    <property type="match status" value="1"/>
</dbReference>
<keyword evidence="7" id="KW-0496">Mitochondrion</keyword>
<keyword evidence="4" id="KW-0547">Nucleotide-binding</keyword>
<dbReference type="Pfam" id="PF04760">
    <property type="entry name" value="IF2_N"/>
    <property type="match status" value="1"/>
</dbReference>
<proteinExistence type="inferred from homology"/>
<keyword evidence="8" id="KW-0342">GTP-binding</keyword>
<evidence type="ECO:0000313" key="13">
    <source>
        <dbReference type="EMBL" id="CAG8627465.1"/>
    </source>
</evidence>
<gene>
    <name evidence="13" type="ORF">GMARGA_LOCUS8154</name>
</gene>
<dbReference type="InterPro" id="IPR000795">
    <property type="entry name" value="T_Tr_GTP-bd_dom"/>
</dbReference>
<dbReference type="PANTHER" id="PTHR43381">
    <property type="entry name" value="TRANSLATION INITIATION FACTOR IF-2-RELATED"/>
    <property type="match status" value="1"/>
</dbReference>
<dbReference type="Gene3D" id="3.40.50.300">
    <property type="entry name" value="P-loop containing nucleotide triphosphate hydrolases"/>
    <property type="match status" value="1"/>
</dbReference>
<dbReference type="CDD" id="cd03702">
    <property type="entry name" value="IF2_mtIF2_II"/>
    <property type="match status" value="1"/>
</dbReference>
<comment type="function">
    <text evidence="9">One of the essential components for the initiation of protein synthesis. Protects formylmethionyl-tRNA from spontaneous hydrolysis and promotes its binding to the 30S ribosomal subunits. Also involved in the hydrolysis of GTP during the formation of the 70S ribosomal complex.</text>
</comment>
<dbReference type="EMBL" id="CAJVQB010004123">
    <property type="protein sequence ID" value="CAG8627465.1"/>
    <property type="molecule type" value="Genomic_DNA"/>
</dbReference>
<evidence type="ECO:0000256" key="2">
    <source>
        <dbReference type="ARBA" id="ARBA00007733"/>
    </source>
</evidence>
<dbReference type="InterPro" id="IPR023115">
    <property type="entry name" value="TIF_IF2_dom3"/>
</dbReference>
<comment type="similarity">
    <text evidence="2">Belongs to the TRAFAC class translation factor GTPase superfamily. Classic translation factor GTPase family. IF-2 subfamily.</text>
</comment>
<evidence type="ECO:0000256" key="6">
    <source>
        <dbReference type="ARBA" id="ARBA00022946"/>
    </source>
</evidence>
<evidence type="ECO:0000256" key="3">
    <source>
        <dbReference type="ARBA" id="ARBA00022540"/>
    </source>
</evidence>
<reference evidence="13 14" key="1">
    <citation type="submission" date="2021-06" db="EMBL/GenBank/DDBJ databases">
        <authorList>
            <person name="Kallberg Y."/>
            <person name="Tangrot J."/>
            <person name="Rosling A."/>
        </authorList>
    </citation>
    <scope>NUCLEOTIDE SEQUENCE [LARGE SCALE GENOMIC DNA]</scope>
    <source>
        <strain evidence="13 14">120-4 pot B 10/14</strain>
    </source>
</reference>
<dbReference type="SUPFAM" id="SSF52156">
    <property type="entry name" value="Initiation factor IF2/eIF5b, domain 3"/>
    <property type="match status" value="1"/>
</dbReference>
<dbReference type="PROSITE" id="PS51722">
    <property type="entry name" value="G_TR_2"/>
    <property type="match status" value="1"/>
</dbReference>
<keyword evidence="14" id="KW-1185">Reference proteome</keyword>
<dbReference type="HAMAP" id="MF_00100_B">
    <property type="entry name" value="IF_2_B"/>
    <property type="match status" value="1"/>
</dbReference>
<evidence type="ECO:0000256" key="9">
    <source>
        <dbReference type="ARBA" id="ARBA00025162"/>
    </source>
</evidence>
<keyword evidence="3" id="KW-0396">Initiation factor</keyword>
<dbReference type="SUPFAM" id="SSF52540">
    <property type="entry name" value="P-loop containing nucleoside triphosphate hydrolases"/>
    <property type="match status" value="1"/>
</dbReference>
<dbReference type="InterPro" id="IPR036925">
    <property type="entry name" value="TIF_IF2_dom3_sf"/>
</dbReference>
<feature type="region of interest" description="Disordered" evidence="11">
    <location>
        <begin position="154"/>
        <end position="206"/>
    </location>
</feature>
<dbReference type="SUPFAM" id="SSF50447">
    <property type="entry name" value="Translation proteins"/>
    <property type="match status" value="2"/>
</dbReference>
<evidence type="ECO:0000256" key="8">
    <source>
        <dbReference type="ARBA" id="ARBA00023134"/>
    </source>
</evidence>
<keyword evidence="6" id="KW-0809">Transit peptide</keyword>
<dbReference type="Pfam" id="PF00009">
    <property type="entry name" value="GTP_EFTU"/>
    <property type="match status" value="1"/>
</dbReference>
<dbReference type="InterPro" id="IPR044145">
    <property type="entry name" value="IF2_II"/>
</dbReference>
<dbReference type="Gene3D" id="2.40.30.10">
    <property type="entry name" value="Translation factors"/>
    <property type="match status" value="2"/>
</dbReference>
<feature type="compositionally biased region" description="Basic and acidic residues" evidence="11">
    <location>
        <begin position="154"/>
        <end position="172"/>
    </location>
</feature>
<dbReference type="InterPro" id="IPR027417">
    <property type="entry name" value="P-loop_NTPase"/>
</dbReference>
<comment type="caution">
    <text evidence="13">The sequence shown here is derived from an EMBL/GenBank/DDBJ whole genome shotgun (WGS) entry which is preliminary data.</text>
</comment>
<feature type="domain" description="Tr-type G" evidence="12">
    <location>
        <begin position="305"/>
        <end position="474"/>
    </location>
</feature>
<evidence type="ECO:0000256" key="5">
    <source>
        <dbReference type="ARBA" id="ARBA00022917"/>
    </source>
</evidence>
<dbReference type="InterPro" id="IPR053905">
    <property type="entry name" value="EF-G-like_DII"/>
</dbReference>
<dbReference type="InterPro" id="IPR015760">
    <property type="entry name" value="TIF_IF2"/>
</dbReference>
<evidence type="ECO:0000256" key="11">
    <source>
        <dbReference type="SAM" id="MobiDB-lite"/>
    </source>
</evidence>
<evidence type="ECO:0000256" key="4">
    <source>
        <dbReference type="ARBA" id="ARBA00022741"/>
    </source>
</evidence>
<evidence type="ECO:0000256" key="1">
    <source>
        <dbReference type="ARBA" id="ARBA00004173"/>
    </source>
</evidence>
<dbReference type="InterPro" id="IPR006847">
    <property type="entry name" value="IF2_N"/>
</dbReference>
<dbReference type="Pfam" id="PF11987">
    <property type="entry name" value="IF-2"/>
    <property type="match status" value="1"/>
</dbReference>
<comment type="subcellular location">
    <subcellularLocation>
        <location evidence="1">Mitochondrion</location>
    </subcellularLocation>
</comment>
<dbReference type="PANTHER" id="PTHR43381:SF20">
    <property type="entry name" value="TRANSLATION INITIATION FACTOR IF-2, MITOCHONDRIAL"/>
    <property type="match status" value="1"/>
</dbReference>
<dbReference type="Pfam" id="PF22042">
    <property type="entry name" value="EF-G_D2"/>
    <property type="match status" value="1"/>
</dbReference>
<evidence type="ECO:0000313" key="14">
    <source>
        <dbReference type="Proteomes" id="UP000789901"/>
    </source>
</evidence>
<dbReference type="InterPro" id="IPR005225">
    <property type="entry name" value="Small_GTP-bd"/>
</dbReference>
<dbReference type="CDD" id="cd03692">
    <property type="entry name" value="mtIF2_IVc"/>
    <property type="match status" value="1"/>
</dbReference>
<organism evidence="13 14">
    <name type="scientific">Gigaspora margarita</name>
    <dbReference type="NCBI Taxonomy" id="4874"/>
    <lineage>
        <taxon>Eukaryota</taxon>
        <taxon>Fungi</taxon>
        <taxon>Fungi incertae sedis</taxon>
        <taxon>Mucoromycota</taxon>
        <taxon>Glomeromycotina</taxon>
        <taxon>Glomeromycetes</taxon>
        <taxon>Diversisporales</taxon>
        <taxon>Gigasporaceae</taxon>
        <taxon>Gigaspora</taxon>
    </lineage>
</organism>
<evidence type="ECO:0000256" key="10">
    <source>
        <dbReference type="ARBA" id="ARBA00044200"/>
    </source>
</evidence>
<dbReference type="Proteomes" id="UP000789901">
    <property type="component" value="Unassembled WGS sequence"/>
</dbReference>
<sequence length="853" mass="95346">MYFRKNFSRVLNCQGSSQTLKFLLKVRFHPVSSSFFHTTSCILTYNRNRQPKRDPNLLTPLDPEDKNFKIEKALHHLKKKSGINKWENPTKLFENVGNDFTQKKQKSFDNFLFEKKKSSSLGTSKELLSKMVLPVESSPDSWESEETGFMNFKEEDSTERTRQKFRSRKDNDAFSLEPQKQKVSRQKFKSNEVNDSEEFEGSIEPERPKKVQQISEVIKKIQRDVFIPEAITVSNLAKIIGVRLAPFERKLRSLGIEYTTHDHLLNSEEASLIAMEYDLNPIVDSIAAIDLFPKAMPKDMSIYPLRPPIVTIMGHVDHGKTTLLDALRKTSVAAGEVGGITQHIGAFSVSLPSQKTITFLDTPGHAAFSAMRARGAHVTDIVVLVVAADDGVMPQTLEAIKHAKDAGVPIIVAINKIDKHDANSRKVRDSLMRHGIELEEVGGDTQCVEISALTGKGLGELEEAIITLAELNDYRAEVDIEAEGVIIESQIEKGKGNVATVLVKRGTLKQGDIIVAGTSWCKVRIMSDDKGQSLKQAPPGTPVKVVGWRETPNTGDEVLQATDEELAKTTVANRLRKIEREKQIKDLEIINEKRRQRKKELEVDQAAIRSFKRKVWMFHRGMLKEYPTTPSPPSSNKVVKSDDDQIKEFRVVVKGDVSGSIEAIVDSLDSIGNEEVHVNVVDFGVGDISESDVQMAAAAQGAILGFNVKVDKRASSLAQAEHVEIMCYNIIYKLLDGIKDKLSNMLPPVLETVVSGEATILQVFQINVKNREFKPVAGCRITNGTIVKNQKVRIIRNHKRIWEGSLESLKHLKQDVTEAKKGLECGISFDGFTDFKEGDLIHSVVVKEVPRTL</sequence>
<dbReference type="InterPro" id="IPR009000">
    <property type="entry name" value="Transl_B-barrel_sf"/>
</dbReference>
<dbReference type="InterPro" id="IPR000178">
    <property type="entry name" value="TF_IF2_bacterial-like"/>
</dbReference>
<keyword evidence="5" id="KW-0648">Protein biosynthesis</keyword>
<evidence type="ECO:0000259" key="12">
    <source>
        <dbReference type="PROSITE" id="PS51722"/>
    </source>
</evidence>
<protein>
    <recommendedName>
        <fullName evidence="10">Translation initiation factor IF-2, mitochondrial</fullName>
    </recommendedName>
</protein>
<accession>A0ABN7ULM8</accession>
<dbReference type="Gene3D" id="3.40.50.10050">
    <property type="entry name" value="Translation initiation factor IF- 2, domain 3"/>
    <property type="match status" value="1"/>
</dbReference>
<name>A0ABN7ULM8_GIGMA</name>
<evidence type="ECO:0000256" key="7">
    <source>
        <dbReference type="ARBA" id="ARBA00023128"/>
    </source>
</evidence>
<dbReference type="NCBIfam" id="TIGR00231">
    <property type="entry name" value="small_GTP"/>
    <property type="match status" value="1"/>
</dbReference>